<dbReference type="EMBL" id="JABGBW010000001">
    <property type="protein sequence ID" value="MBC2575441.1"/>
    <property type="molecule type" value="Genomic_DNA"/>
</dbReference>
<dbReference type="SUPFAM" id="SSF53756">
    <property type="entry name" value="UDP-Glycosyltransferase/glycogen phosphorylase"/>
    <property type="match status" value="1"/>
</dbReference>
<dbReference type="Pfam" id="PF00534">
    <property type="entry name" value="Glycos_transf_1"/>
    <property type="match status" value="1"/>
</dbReference>
<reference evidence="6 7" key="1">
    <citation type="submission" date="2020-05" db="EMBL/GenBank/DDBJ databases">
        <title>Draft genome of xy-202 and genomic insight in genome of the genus Peptostreptococcus.</title>
        <authorList>
            <person name="Zhang Z."/>
        </authorList>
    </citation>
    <scope>NUCLEOTIDE SEQUENCE [LARGE SCALE GENOMIC DNA]</scope>
    <source>
        <strain evidence="6 7">DSM 27025</strain>
    </source>
</reference>
<dbReference type="PANTHER" id="PTHR43025">
    <property type="entry name" value="MONOGALACTOSYLDIACYLGLYCEROL SYNTHASE"/>
    <property type="match status" value="1"/>
</dbReference>
<protein>
    <submittedName>
        <fullName evidence="6">Glycosyltransferase</fullName>
    </submittedName>
</protein>
<name>A0ABR6TKB4_9FIRM</name>
<keyword evidence="7" id="KW-1185">Reference proteome</keyword>
<evidence type="ECO:0000259" key="5">
    <source>
        <dbReference type="Pfam" id="PF06925"/>
    </source>
</evidence>
<organism evidence="6 7">
    <name type="scientific">Peptostreptococcus canis</name>
    <dbReference type="NCBI Taxonomy" id="1159213"/>
    <lineage>
        <taxon>Bacteria</taxon>
        <taxon>Bacillati</taxon>
        <taxon>Bacillota</taxon>
        <taxon>Clostridia</taxon>
        <taxon>Peptostreptococcales</taxon>
        <taxon>Peptostreptococcaceae</taxon>
        <taxon>Peptostreptococcus</taxon>
    </lineage>
</organism>
<dbReference type="RefSeq" id="WP_185623468.1">
    <property type="nucleotide sequence ID" value="NZ_JABGBW010000001.1"/>
</dbReference>
<evidence type="ECO:0000256" key="3">
    <source>
        <dbReference type="ARBA" id="ARBA00022679"/>
    </source>
</evidence>
<evidence type="ECO:0000256" key="1">
    <source>
        <dbReference type="ARBA" id="ARBA00006962"/>
    </source>
</evidence>
<keyword evidence="3" id="KW-0808">Transferase</keyword>
<dbReference type="Pfam" id="PF06925">
    <property type="entry name" value="MGDG_synth"/>
    <property type="match status" value="1"/>
</dbReference>
<evidence type="ECO:0000313" key="7">
    <source>
        <dbReference type="Proteomes" id="UP000713904"/>
    </source>
</evidence>
<accession>A0ABR6TKB4</accession>
<gene>
    <name evidence="6" type="ORF">HLB29_01930</name>
</gene>
<dbReference type="Gene3D" id="3.40.50.2000">
    <property type="entry name" value="Glycogen Phosphorylase B"/>
    <property type="match status" value="1"/>
</dbReference>
<dbReference type="InterPro" id="IPR009695">
    <property type="entry name" value="Diacylglyc_glucosyltr_N"/>
</dbReference>
<dbReference type="Proteomes" id="UP000713904">
    <property type="component" value="Unassembled WGS sequence"/>
</dbReference>
<keyword evidence="2" id="KW-0328">Glycosyltransferase</keyword>
<evidence type="ECO:0000259" key="4">
    <source>
        <dbReference type="Pfam" id="PF00534"/>
    </source>
</evidence>
<proteinExistence type="inferred from homology"/>
<dbReference type="PANTHER" id="PTHR43025:SF3">
    <property type="entry name" value="MONOGALACTOSYLDIACYLGLYCEROL SYNTHASE 1, CHLOROPLASTIC"/>
    <property type="match status" value="1"/>
</dbReference>
<comment type="caution">
    <text evidence="6">The sequence shown here is derived from an EMBL/GenBank/DDBJ whole genome shotgun (WGS) entry which is preliminary data.</text>
</comment>
<comment type="similarity">
    <text evidence="1">Belongs to the glycosyltransferase 28 family.</text>
</comment>
<evidence type="ECO:0000256" key="2">
    <source>
        <dbReference type="ARBA" id="ARBA00022676"/>
    </source>
</evidence>
<feature type="domain" description="Glycosyl transferase family 1" evidence="4">
    <location>
        <begin position="185"/>
        <end position="348"/>
    </location>
</feature>
<dbReference type="InterPro" id="IPR001296">
    <property type="entry name" value="Glyco_trans_1"/>
</dbReference>
<evidence type="ECO:0000313" key="6">
    <source>
        <dbReference type="EMBL" id="MBC2575441.1"/>
    </source>
</evidence>
<sequence>MKVLILTARYGMGHISASNSIKQDIIKYNSDAEVKIIDFYNYTFSSLSRYFYDAFSFILKHATKLYGKFYSENDKPGSKYGPVTRILANSAQILVAEEDPDIIISTFPIISQAISLCKKKYGINTPLITCITDISSHYEWISENTDKYLVPCVDSKYELISKGVRSERLSVYGIPVSDVFKKLHSKQVDIMQNEKKLIKIGNYRKRKELLIMGGGLGMLPENESFYKKLNSVTDLHTTIVTGSNRKIYNQLNRKYENIDVLGYTDKISELMENADCVVTKPGGITVFEAIYSLTPVISFDTILPNELNNINFIEDGNFGISLHTSAEKNIDRIIKFINDVEKRENIKKSMIRFVSSLDQEYFKDFLYDIKTINEIDEHRKEVEKIL</sequence>
<feature type="domain" description="Diacylglycerol glucosyltransferase N-terminal" evidence="5">
    <location>
        <begin position="14"/>
        <end position="176"/>
    </location>
</feature>
<dbReference type="InterPro" id="IPR050519">
    <property type="entry name" value="Glycosyltransf_28_UgtP"/>
</dbReference>